<reference evidence="1 2" key="3">
    <citation type="journal article" date="2017" name="Mol. Plant Pathol.">
        <title>A gapless genome sequence of the fungus Botrytis cinerea.</title>
        <authorList>
            <person name="Van Kan J.A."/>
            <person name="Stassen J.H."/>
            <person name="Mosbach A."/>
            <person name="Van Der Lee T.A."/>
            <person name="Faino L."/>
            <person name="Farmer A.D."/>
            <person name="Papasotiriou D.G."/>
            <person name="Zhou S."/>
            <person name="Seidl M.F."/>
            <person name="Cottam E."/>
            <person name="Edel D."/>
            <person name="Hahn M."/>
            <person name="Schwartz D.C."/>
            <person name="Dietrich R.A."/>
            <person name="Widdison S."/>
            <person name="Scalliet G."/>
        </authorList>
    </citation>
    <scope>NUCLEOTIDE SEQUENCE [LARGE SCALE GENOMIC DNA]</scope>
    <source>
        <strain evidence="1 2">B05.10</strain>
    </source>
</reference>
<proteinExistence type="predicted"/>
<dbReference type="AlphaFoldDB" id="A0A384JQI9"/>
<protein>
    <submittedName>
        <fullName evidence="1">Uncharacterized protein</fullName>
    </submittedName>
</protein>
<accession>A0A384JQI9</accession>
<dbReference type="RefSeq" id="XP_024550468.1">
    <property type="nucleotide sequence ID" value="XM_024694676.1"/>
</dbReference>
<dbReference type="EMBL" id="CP009812">
    <property type="protein sequence ID" value="ATZ52856.1"/>
    <property type="molecule type" value="Genomic_DNA"/>
</dbReference>
<reference evidence="1 2" key="2">
    <citation type="journal article" date="2012" name="Eukaryot. Cell">
        <title>Genome update of Botrytis cinerea strains B05.10 and T4.</title>
        <authorList>
            <person name="Staats M."/>
            <person name="van Kan J.A."/>
        </authorList>
    </citation>
    <scope>NUCLEOTIDE SEQUENCE [LARGE SCALE GENOMIC DNA]</scope>
    <source>
        <strain evidence="1 2">B05.10</strain>
    </source>
</reference>
<dbReference type="KEGG" id="bfu:BCIN_08g04800"/>
<evidence type="ECO:0000313" key="1">
    <source>
        <dbReference type="EMBL" id="ATZ52856.1"/>
    </source>
</evidence>
<dbReference type="VEuPathDB" id="FungiDB:Bcin08g04800"/>
<dbReference type="GeneID" id="36394417"/>
<gene>
    <name evidence="1" type="ORF">BCIN_08g04800</name>
</gene>
<sequence length="67" mass="7714">MPVLVICRLEEKSQCSIPRNTNTVPNPIAVRCRFGSIRHLQSKLLDRSYINAIFTSVGPFFYNFLKI</sequence>
<reference evidence="1 2" key="1">
    <citation type="journal article" date="2011" name="PLoS Genet.">
        <title>Genomic analysis of the necrotrophic fungal pathogens Sclerotinia sclerotiorum and Botrytis cinerea.</title>
        <authorList>
            <person name="Amselem J."/>
            <person name="Cuomo C.A."/>
            <person name="van Kan J.A."/>
            <person name="Viaud M."/>
            <person name="Benito E.P."/>
            <person name="Couloux A."/>
            <person name="Coutinho P.M."/>
            <person name="de Vries R.P."/>
            <person name="Dyer P.S."/>
            <person name="Fillinger S."/>
            <person name="Fournier E."/>
            <person name="Gout L."/>
            <person name="Hahn M."/>
            <person name="Kohn L."/>
            <person name="Lapalu N."/>
            <person name="Plummer K.M."/>
            <person name="Pradier J.M."/>
            <person name="Quevillon E."/>
            <person name="Sharon A."/>
            <person name="Simon A."/>
            <person name="ten Have A."/>
            <person name="Tudzynski B."/>
            <person name="Tudzynski P."/>
            <person name="Wincker P."/>
            <person name="Andrew M."/>
            <person name="Anthouard V."/>
            <person name="Beever R.E."/>
            <person name="Beffa R."/>
            <person name="Benoit I."/>
            <person name="Bouzid O."/>
            <person name="Brault B."/>
            <person name="Chen Z."/>
            <person name="Choquer M."/>
            <person name="Collemare J."/>
            <person name="Cotton P."/>
            <person name="Danchin E.G."/>
            <person name="Da Silva C."/>
            <person name="Gautier A."/>
            <person name="Giraud C."/>
            <person name="Giraud T."/>
            <person name="Gonzalez C."/>
            <person name="Grossetete S."/>
            <person name="Guldener U."/>
            <person name="Henrissat B."/>
            <person name="Howlett B.J."/>
            <person name="Kodira C."/>
            <person name="Kretschmer M."/>
            <person name="Lappartient A."/>
            <person name="Leroch M."/>
            <person name="Levis C."/>
            <person name="Mauceli E."/>
            <person name="Neuveglise C."/>
            <person name="Oeser B."/>
            <person name="Pearson M."/>
            <person name="Poulain J."/>
            <person name="Poussereau N."/>
            <person name="Quesneville H."/>
            <person name="Rascle C."/>
            <person name="Schumacher J."/>
            <person name="Segurens B."/>
            <person name="Sexton A."/>
            <person name="Silva E."/>
            <person name="Sirven C."/>
            <person name="Soanes D.M."/>
            <person name="Talbot N.J."/>
            <person name="Templeton M."/>
            <person name="Yandava C."/>
            <person name="Yarden O."/>
            <person name="Zeng Q."/>
            <person name="Rollins J.A."/>
            <person name="Lebrun M.H."/>
            <person name="Dickman M."/>
        </authorList>
    </citation>
    <scope>NUCLEOTIDE SEQUENCE [LARGE SCALE GENOMIC DNA]</scope>
    <source>
        <strain evidence="1 2">B05.10</strain>
    </source>
</reference>
<organism evidence="1 2">
    <name type="scientific">Botryotinia fuckeliana (strain B05.10)</name>
    <name type="common">Noble rot fungus</name>
    <name type="synonym">Botrytis cinerea</name>
    <dbReference type="NCBI Taxonomy" id="332648"/>
    <lineage>
        <taxon>Eukaryota</taxon>
        <taxon>Fungi</taxon>
        <taxon>Dikarya</taxon>
        <taxon>Ascomycota</taxon>
        <taxon>Pezizomycotina</taxon>
        <taxon>Leotiomycetes</taxon>
        <taxon>Helotiales</taxon>
        <taxon>Sclerotiniaceae</taxon>
        <taxon>Botrytis</taxon>
    </lineage>
</organism>
<dbReference type="Proteomes" id="UP000001798">
    <property type="component" value="Chromosome 8"/>
</dbReference>
<keyword evidence="2" id="KW-1185">Reference proteome</keyword>
<name>A0A384JQI9_BOTFB</name>
<evidence type="ECO:0000313" key="2">
    <source>
        <dbReference type="Proteomes" id="UP000001798"/>
    </source>
</evidence>